<organism evidence="3 4">
    <name type="scientific">Caenorhabditis angaria</name>
    <dbReference type="NCBI Taxonomy" id="860376"/>
    <lineage>
        <taxon>Eukaryota</taxon>
        <taxon>Metazoa</taxon>
        <taxon>Ecdysozoa</taxon>
        <taxon>Nematoda</taxon>
        <taxon>Chromadorea</taxon>
        <taxon>Rhabditida</taxon>
        <taxon>Rhabditina</taxon>
        <taxon>Rhabditomorpha</taxon>
        <taxon>Rhabditoidea</taxon>
        <taxon>Rhabditidae</taxon>
        <taxon>Peloderinae</taxon>
        <taxon>Caenorhabditis</taxon>
    </lineage>
</organism>
<dbReference type="Proteomes" id="UP001152747">
    <property type="component" value="Unassembled WGS sequence"/>
</dbReference>
<evidence type="ECO:0000256" key="2">
    <source>
        <dbReference type="SAM" id="SignalP"/>
    </source>
</evidence>
<dbReference type="PANTHER" id="PTHR39381">
    <property type="entry name" value="PROTEIN CBG14825-RELATED"/>
    <property type="match status" value="1"/>
</dbReference>
<keyword evidence="2" id="KW-0732">Signal</keyword>
<dbReference type="EMBL" id="CANHGI010000006">
    <property type="protein sequence ID" value="CAI5454484.1"/>
    <property type="molecule type" value="Genomic_DNA"/>
</dbReference>
<feature type="signal peptide" evidence="2">
    <location>
        <begin position="1"/>
        <end position="19"/>
    </location>
</feature>
<proteinExistence type="predicted"/>
<dbReference type="PANTHER" id="PTHR39381:SF3">
    <property type="entry name" value="NEUROPEPTIDE-LIKE PROTEIN"/>
    <property type="match status" value="1"/>
</dbReference>
<evidence type="ECO:0000313" key="4">
    <source>
        <dbReference type="Proteomes" id="UP001152747"/>
    </source>
</evidence>
<sequence length="97" mass="11620">MNAIAIILALACLFASTLAQNRYGWPSSYERYLERQGVWDYNRHEAKANYRNRKSYERDLRDLYEDWKRQTRWGKPDYRSNRFGQPTGGLSRYGFQG</sequence>
<comment type="caution">
    <text evidence="3">The sequence shown here is derived from an EMBL/GenBank/DDBJ whole genome shotgun (WGS) entry which is preliminary data.</text>
</comment>
<feature type="chain" id="PRO_5040398090" evidence="2">
    <location>
        <begin position="20"/>
        <end position="97"/>
    </location>
</feature>
<evidence type="ECO:0000256" key="1">
    <source>
        <dbReference type="SAM" id="MobiDB-lite"/>
    </source>
</evidence>
<reference evidence="3" key="1">
    <citation type="submission" date="2022-11" db="EMBL/GenBank/DDBJ databases">
        <authorList>
            <person name="Kikuchi T."/>
        </authorList>
    </citation>
    <scope>NUCLEOTIDE SEQUENCE</scope>
    <source>
        <strain evidence="3">PS1010</strain>
    </source>
</reference>
<accession>A0A9P1J3U8</accession>
<evidence type="ECO:0000313" key="3">
    <source>
        <dbReference type="EMBL" id="CAI5454484.1"/>
    </source>
</evidence>
<gene>
    <name evidence="3" type="ORF">CAMP_LOCUS17121</name>
</gene>
<keyword evidence="4" id="KW-1185">Reference proteome</keyword>
<protein>
    <submittedName>
        <fullName evidence="3">Uncharacterized protein</fullName>
    </submittedName>
</protein>
<dbReference type="AlphaFoldDB" id="A0A9P1J3U8"/>
<name>A0A9P1J3U8_9PELO</name>
<dbReference type="OrthoDB" id="5771119at2759"/>
<feature type="region of interest" description="Disordered" evidence="1">
    <location>
        <begin position="78"/>
        <end position="97"/>
    </location>
</feature>